<evidence type="ECO:0000313" key="2">
    <source>
        <dbReference type="Proteomes" id="UP000325315"/>
    </source>
</evidence>
<dbReference type="Proteomes" id="UP000325315">
    <property type="component" value="Unassembled WGS sequence"/>
</dbReference>
<protein>
    <submittedName>
        <fullName evidence="1">Retropepsin-like protein</fullName>
    </submittedName>
</protein>
<dbReference type="OrthoDB" id="1434404at2759"/>
<dbReference type="AlphaFoldDB" id="A0A5B6VNF9"/>
<dbReference type="Gene3D" id="2.40.70.10">
    <property type="entry name" value="Acid Proteases"/>
    <property type="match status" value="1"/>
</dbReference>
<name>A0A5B6VNF9_9ROSI</name>
<comment type="caution">
    <text evidence="1">The sequence shown here is derived from an EMBL/GenBank/DDBJ whole genome shotgun (WGS) entry which is preliminary data.</text>
</comment>
<sequence>MKLLGNERVNVGDNVSAVLQKKILPKCKDQGIFSISCKKYNVGINKAMCDLGAFINVMPLSIYKLLNSGPLKETGVSCVSGRSVGKHPRHVNEQIFPTNFYIIDMKDDNSINSFDILLGRPFLSSAQMKIDVQSRTLTMEFDSEVVRFNVYEDIGHPCEIKMSPVSMKLNH</sequence>
<proteinExistence type="predicted"/>
<organism evidence="1 2">
    <name type="scientific">Gossypium australe</name>
    <dbReference type="NCBI Taxonomy" id="47621"/>
    <lineage>
        <taxon>Eukaryota</taxon>
        <taxon>Viridiplantae</taxon>
        <taxon>Streptophyta</taxon>
        <taxon>Embryophyta</taxon>
        <taxon>Tracheophyta</taxon>
        <taxon>Spermatophyta</taxon>
        <taxon>Magnoliopsida</taxon>
        <taxon>eudicotyledons</taxon>
        <taxon>Gunneridae</taxon>
        <taxon>Pentapetalae</taxon>
        <taxon>rosids</taxon>
        <taxon>malvids</taxon>
        <taxon>Malvales</taxon>
        <taxon>Malvaceae</taxon>
        <taxon>Malvoideae</taxon>
        <taxon>Gossypium</taxon>
    </lineage>
</organism>
<dbReference type="CDD" id="cd00303">
    <property type="entry name" value="retropepsin_like"/>
    <property type="match status" value="1"/>
</dbReference>
<dbReference type="InterPro" id="IPR021109">
    <property type="entry name" value="Peptidase_aspartic_dom_sf"/>
</dbReference>
<reference evidence="2" key="1">
    <citation type="journal article" date="2019" name="Plant Biotechnol. J.">
        <title>Genome sequencing of the Australian wild diploid species Gossypium australe highlights disease resistance and delayed gland morphogenesis.</title>
        <authorList>
            <person name="Cai Y."/>
            <person name="Cai X."/>
            <person name="Wang Q."/>
            <person name="Wang P."/>
            <person name="Zhang Y."/>
            <person name="Cai C."/>
            <person name="Xu Y."/>
            <person name="Wang K."/>
            <person name="Zhou Z."/>
            <person name="Wang C."/>
            <person name="Geng S."/>
            <person name="Li B."/>
            <person name="Dong Q."/>
            <person name="Hou Y."/>
            <person name="Wang H."/>
            <person name="Ai P."/>
            <person name="Liu Z."/>
            <person name="Yi F."/>
            <person name="Sun M."/>
            <person name="An G."/>
            <person name="Cheng J."/>
            <person name="Zhang Y."/>
            <person name="Shi Q."/>
            <person name="Xie Y."/>
            <person name="Shi X."/>
            <person name="Chang Y."/>
            <person name="Huang F."/>
            <person name="Chen Y."/>
            <person name="Hong S."/>
            <person name="Mi L."/>
            <person name="Sun Q."/>
            <person name="Zhang L."/>
            <person name="Zhou B."/>
            <person name="Peng R."/>
            <person name="Zhang X."/>
            <person name="Liu F."/>
        </authorList>
    </citation>
    <scope>NUCLEOTIDE SEQUENCE [LARGE SCALE GENOMIC DNA]</scope>
    <source>
        <strain evidence="2">cv. PA1801</strain>
    </source>
</reference>
<dbReference type="PANTHER" id="PTHR33067:SF15">
    <property type="entry name" value="RNA-DIRECTED DNA POLYMERASE"/>
    <property type="match status" value="1"/>
</dbReference>
<dbReference type="EMBL" id="SMMG02000006">
    <property type="protein sequence ID" value="KAA3470889.1"/>
    <property type="molecule type" value="Genomic_DNA"/>
</dbReference>
<keyword evidence="2" id="KW-1185">Reference proteome</keyword>
<dbReference type="PANTHER" id="PTHR33067">
    <property type="entry name" value="RNA-DIRECTED DNA POLYMERASE-RELATED"/>
    <property type="match status" value="1"/>
</dbReference>
<accession>A0A5B6VNF9</accession>
<evidence type="ECO:0000313" key="1">
    <source>
        <dbReference type="EMBL" id="KAA3470889.1"/>
    </source>
</evidence>
<gene>
    <name evidence="1" type="ORF">EPI10_016561</name>
</gene>